<evidence type="ECO:0000256" key="1">
    <source>
        <dbReference type="SAM" id="MobiDB-lite"/>
    </source>
</evidence>
<feature type="compositionally biased region" description="Basic and acidic residues" evidence="1">
    <location>
        <begin position="1"/>
        <end position="13"/>
    </location>
</feature>
<dbReference type="EMBL" id="VENP01000045">
    <property type="protein sequence ID" value="TNU73445.1"/>
    <property type="molecule type" value="Genomic_DNA"/>
</dbReference>
<name>A0A5C5BBT9_9MICO</name>
<evidence type="ECO:0000313" key="2">
    <source>
        <dbReference type="EMBL" id="TNU73445.1"/>
    </source>
</evidence>
<feature type="region of interest" description="Disordered" evidence="1">
    <location>
        <begin position="1"/>
        <end position="41"/>
    </location>
</feature>
<dbReference type="Proteomes" id="UP000313849">
    <property type="component" value="Unassembled WGS sequence"/>
</dbReference>
<keyword evidence="3" id="KW-1185">Reference proteome</keyword>
<reference evidence="2 3" key="1">
    <citation type="submission" date="2019-06" db="EMBL/GenBank/DDBJ databases">
        <title>Draft genome sequence of Miniimonas arenae KCTC 19750T isolated from sea sand.</title>
        <authorList>
            <person name="Park S.-J."/>
        </authorList>
    </citation>
    <scope>NUCLEOTIDE SEQUENCE [LARGE SCALE GENOMIC DNA]</scope>
    <source>
        <strain evidence="2 3">KCTC 19750</strain>
    </source>
</reference>
<dbReference type="AlphaFoldDB" id="A0A5C5BBT9"/>
<accession>A0A5C5BBT9</accession>
<feature type="region of interest" description="Disordered" evidence="1">
    <location>
        <begin position="58"/>
        <end position="86"/>
    </location>
</feature>
<protein>
    <submittedName>
        <fullName evidence="2">Uncharacterized protein</fullName>
    </submittedName>
</protein>
<dbReference type="RefSeq" id="WP_139987295.1">
    <property type="nucleotide sequence ID" value="NZ_VENP01000045.1"/>
</dbReference>
<feature type="region of interest" description="Disordered" evidence="1">
    <location>
        <begin position="320"/>
        <end position="342"/>
    </location>
</feature>
<organism evidence="2 3">
    <name type="scientific">Miniimonas arenae</name>
    <dbReference type="NCBI Taxonomy" id="676201"/>
    <lineage>
        <taxon>Bacteria</taxon>
        <taxon>Bacillati</taxon>
        <taxon>Actinomycetota</taxon>
        <taxon>Actinomycetes</taxon>
        <taxon>Micrococcales</taxon>
        <taxon>Beutenbergiaceae</taxon>
        <taxon>Miniimonas</taxon>
    </lineage>
</organism>
<sequence>MSTKRAHEEEPVERAGAGRVTRAPSANGQAHAPERGLLALQRGAGNQAVSALLAARRSARSGSSSSSGSPSARASGATRAATAPRYTTTDSGLANVAGMLSSTLGGTAASATGAVTLDSSAFRASVGKALAITKTGTTVELSAQTYSASGSVKATGPAAAVGNYEVGFLQTVYGSSRNFYYEPAGHSPGLLARIMPTVFDDRKSVSDTCSVLPVRDGDAGAVPWYGPETVVPFDAAATSTKATSMSDTPSSTQDWSVGSGANQQNLVRTDGKDRFRSWLAVKDKATASAIMLNWADWEVDYTTAVSFNSASPAASVVTPAATSGAKVTGTGDGSGGKWPLHTDPVANDVATIVNGNW</sequence>
<comment type="caution">
    <text evidence="2">The sequence shown here is derived from an EMBL/GenBank/DDBJ whole genome shotgun (WGS) entry which is preliminary data.</text>
</comment>
<evidence type="ECO:0000313" key="3">
    <source>
        <dbReference type="Proteomes" id="UP000313849"/>
    </source>
</evidence>
<dbReference type="OrthoDB" id="9806388at2"/>
<gene>
    <name evidence="2" type="ORF">FH969_11225</name>
</gene>
<proteinExistence type="predicted"/>